<keyword evidence="1" id="KW-0472">Membrane</keyword>
<dbReference type="RefSeq" id="WP_140928634.1">
    <property type="nucleotide sequence ID" value="NZ_VFSU01000028.1"/>
</dbReference>
<dbReference type="EMBL" id="VFSU01000028">
    <property type="protein sequence ID" value="TPE60108.1"/>
    <property type="molecule type" value="Genomic_DNA"/>
</dbReference>
<feature type="transmembrane region" description="Helical" evidence="1">
    <location>
        <begin position="305"/>
        <end position="324"/>
    </location>
</feature>
<dbReference type="Proteomes" id="UP000319897">
    <property type="component" value="Unassembled WGS sequence"/>
</dbReference>
<proteinExistence type="predicted"/>
<comment type="caution">
    <text evidence="2">The sequence shown here is derived from an EMBL/GenBank/DDBJ whole genome shotgun (WGS) entry which is preliminary data.</text>
</comment>
<organism evidence="2 3">
    <name type="scientific">Sandaracinobacter neustonicus</name>
    <dbReference type="NCBI Taxonomy" id="1715348"/>
    <lineage>
        <taxon>Bacteria</taxon>
        <taxon>Pseudomonadati</taxon>
        <taxon>Pseudomonadota</taxon>
        <taxon>Alphaproteobacteria</taxon>
        <taxon>Sphingomonadales</taxon>
        <taxon>Sphingosinicellaceae</taxon>
        <taxon>Sandaracinobacter</taxon>
    </lineage>
</organism>
<dbReference type="InterPro" id="IPR010295">
    <property type="entry name" value="DUF898"/>
</dbReference>
<dbReference type="Pfam" id="PF05987">
    <property type="entry name" value="DUF898"/>
    <property type="match status" value="1"/>
</dbReference>
<keyword evidence="1" id="KW-0812">Transmembrane</keyword>
<accession>A0A501XHJ2</accession>
<feature type="transmembrane region" description="Helical" evidence="1">
    <location>
        <begin position="150"/>
        <end position="171"/>
    </location>
</feature>
<keyword evidence="3" id="KW-1185">Reference proteome</keyword>
<gene>
    <name evidence="2" type="ORF">FJQ54_11895</name>
</gene>
<sequence length="370" mass="40849">MDVRVAGRPAGDRVRFEGQQGPWFKAQLGRLALTIFTLGLHRFWWKTAIRRWLWAETTVDGDPLDYRGRGIELLLGALLVFLLLLAPLSLLTLAIGVLRGMGMGWLAFAAQGAIMLGLVWLFGFAVYRSRRYMLSRTSWRGIRAGMAGDGLAYAWLNLRLVLLNLVTLGFATPYADAQRWNALWGAAMYGNLQVRADVDWRTLTGSFWPAYLGSILAFGLAFAMGWEGVEILWRMLSGAGTGAMLDNGANFALVETGGYLAIALVASVFLMLGYRAHFHQEALGATSVGGMRFGFSATAGDWLRFYAGNLGWAVLTLGVGLLLLRFRLWHFWMDHLLLYGELDSRSVRQSVLSVPLQGDGLADAFAIGRI</sequence>
<protein>
    <submittedName>
        <fullName evidence="2">DUF898 domain-containing protein</fullName>
    </submittedName>
</protein>
<reference evidence="2 3" key="1">
    <citation type="submission" date="2019-06" db="EMBL/GenBank/DDBJ databases">
        <authorList>
            <person name="Lee I."/>
            <person name="Jang G.I."/>
            <person name="Hwang C.Y."/>
        </authorList>
    </citation>
    <scope>NUCLEOTIDE SEQUENCE [LARGE SCALE GENOMIC DNA]</scope>
    <source>
        <strain evidence="2 3">PAMC 28131</strain>
    </source>
</reference>
<keyword evidence="1" id="KW-1133">Transmembrane helix</keyword>
<feature type="transmembrane region" description="Helical" evidence="1">
    <location>
        <begin position="250"/>
        <end position="274"/>
    </location>
</feature>
<feature type="transmembrane region" description="Helical" evidence="1">
    <location>
        <begin position="208"/>
        <end position="229"/>
    </location>
</feature>
<dbReference type="AlphaFoldDB" id="A0A501XHJ2"/>
<evidence type="ECO:0000313" key="2">
    <source>
        <dbReference type="EMBL" id="TPE60108.1"/>
    </source>
</evidence>
<dbReference type="OrthoDB" id="7462354at2"/>
<evidence type="ECO:0000313" key="3">
    <source>
        <dbReference type="Proteomes" id="UP000319897"/>
    </source>
</evidence>
<evidence type="ECO:0000256" key="1">
    <source>
        <dbReference type="SAM" id="Phobius"/>
    </source>
</evidence>
<feature type="transmembrane region" description="Helical" evidence="1">
    <location>
        <begin position="73"/>
        <end position="98"/>
    </location>
</feature>
<name>A0A501XHJ2_9SPHN</name>
<feature type="transmembrane region" description="Helical" evidence="1">
    <location>
        <begin position="104"/>
        <end position="129"/>
    </location>
</feature>